<dbReference type="AlphaFoldDB" id="A0A0A9Y0B8"/>
<protein>
    <submittedName>
        <fullName evidence="2">Zinc finger and SCAN domain-containing protein 12</fullName>
    </submittedName>
</protein>
<proteinExistence type="predicted"/>
<reference evidence="2" key="1">
    <citation type="journal article" date="2014" name="PLoS ONE">
        <title>Transcriptome-Based Identification of ABC Transporters in the Western Tarnished Plant Bug Lygus hesperus.</title>
        <authorList>
            <person name="Hull J.J."/>
            <person name="Chaney K."/>
            <person name="Geib S.M."/>
            <person name="Fabrick J.A."/>
            <person name="Brent C.S."/>
            <person name="Walsh D."/>
            <person name="Lavine L.C."/>
        </authorList>
    </citation>
    <scope>NUCLEOTIDE SEQUENCE</scope>
</reference>
<name>A0A0A9Y0B8_LYGHE</name>
<sequence>GDSDDCRMGKSRNDDSPQPISNLDEDSDDETPPKVKLGRARHCCLFCGKIVSNFSKHMKRMHSQEERVKQYASCTTVREKTRVIKQIIQDGDAAYNAQDGVSAIPIKRAVNQTARVKCSHCNLSVSAKHLPLHIRNHHPGEQSIKTGVVRASTSQQNHAMSNQAGRHVRFDKSVRHVRFDKMSTLLW</sequence>
<dbReference type="EMBL" id="GBHO01019051">
    <property type="protein sequence ID" value="JAG24553.1"/>
    <property type="molecule type" value="Transcribed_RNA"/>
</dbReference>
<accession>A0A0A9Y0B8</accession>
<evidence type="ECO:0000256" key="1">
    <source>
        <dbReference type="SAM" id="MobiDB-lite"/>
    </source>
</evidence>
<reference evidence="2" key="2">
    <citation type="submission" date="2014-07" db="EMBL/GenBank/DDBJ databases">
        <authorList>
            <person name="Hull J."/>
        </authorList>
    </citation>
    <scope>NUCLEOTIDE SEQUENCE</scope>
</reference>
<feature type="region of interest" description="Disordered" evidence="1">
    <location>
        <begin position="1"/>
        <end position="34"/>
    </location>
</feature>
<evidence type="ECO:0000313" key="2">
    <source>
        <dbReference type="EMBL" id="JAG24553.1"/>
    </source>
</evidence>
<feature type="compositionally biased region" description="Basic and acidic residues" evidence="1">
    <location>
        <begin position="1"/>
        <end position="15"/>
    </location>
</feature>
<organism evidence="2">
    <name type="scientific">Lygus hesperus</name>
    <name type="common">Western plant bug</name>
    <dbReference type="NCBI Taxonomy" id="30085"/>
    <lineage>
        <taxon>Eukaryota</taxon>
        <taxon>Metazoa</taxon>
        <taxon>Ecdysozoa</taxon>
        <taxon>Arthropoda</taxon>
        <taxon>Hexapoda</taxon>
        <taxon>Insecta</taxon>
        <taxon>Pterygota</taxon>
        <taxon>Neoptera</taxon>
        <taxon>Paraneoptera</taxon>
        <taxon>Hemiptera</taxon>
        <taxon>Heteroptera</taxon>
        <taxon>Panheteroptera</taxon>
        <taxon>Cimicomorpha</taxon>
        <taxon>Miridae</taxon>
        <taxon>Mirini</taxon>
        <taxon>Lygus</taxon>
    </lineage>
</organism>
<feature type="non-terminal residue" evidence="2">
    <location>
        <position position="1"/>
    </location>
</feature>
<gene>
    <name evidence="2" type="primary">ZSCAN12_1</name>
    <name evidence="2" type="ORF">CM83_41660</name>
</gene>